<name>W0FL06_9BACT</name>
<dbReference type="AlphaFoldDB" id="W0FL06"/>
<dbReference type="Pfam" id="PF04909">
    <property type="entry name" value="Amidohydro_2"/>
    <property type="match status" value="1"/>
</dbReference>
<reference evidence="3" key="1">
    <citation type="journal article" date="2013" name="PLoS ONE">
        <title>Metagenomic insights into the carbohydrate-active enzymes carried by the microorganisms adhering to solid digesta in the rumen of cows.</title>
        <authorList>
            <person name="Wang L."/>
            <person name="Hatem A."/>
            <person name="Catalyurek U.V."/>
            <person name="Morrison M."/>
            <person name="Yu Z."/>
        </authorList>
    </citation>
    <scope>NUCLEOTIDE SEQUENCE</scope>
</reference>
<dbReference type="PANTHER" id="PTHR21240:SF19">
    <property type="entry name" value="CATALYTIC_ HYDROLASE"/>
    <property type="match status" value="1"/>
</dbReference>
<keyword evidence="3" id="KW-0378">Hydrolase</keyword>
<evidence type="ECO:0000313" key="3">
    <source>
        <dbReference type="EMBL" id="AHF25611.1"/>
    </source>
</evidence>
<dbReference type="InterPro" id="IPR032466">
    <property type="entry name" value="Metal_Hydrolase"/>
</dbReference>
<evidence type="ECO:0000259" key="2">
    <source>
        <dbReference type="Pfam" id="PF04909"/>
    </source>
</evidence>
<sequence>MIDAHVHLWLKQDGRVDGLPVYDLGGGKSRFGAEVRQMLPPYMTDGVNSAERLLANMDFAQVAGAVVTQEYIDGNQDAYLREIRKTWPERFRVTALYEEKPMGDLSGADGIKICGGRLKDPDLTKCAELFARAGAEDLFIAIDMADGDMQTASLREMAEQYPAVRIAIGHFGMVTRPGWLEQIRLARMPNIYVESGGITWLFNSEFYPYPSAVRAILEARDVCGMEKLMWGSDYPRTMTAITYRMSWDFIPKSGLLTEAEQKMFLHGNAERFYRFRDLPEMPYVHHMAE</sequence>
<dbReference type="InterPro" id="IPR006680">
    <property type="entry name" value="Amidohydro-rel"/>
</dbReference>
<dbReference type="SUPFAM" id="SSF51556">
    <property type="entry name" value="Metallo-dependent hydrolases"/>
    <property type="match status" value="1"/>
</dbReference>
<dbReference type="InterPro" id="IPR032465">
    <property type="entry name" value="ACMSD"/>
</dbReference>
<dbReference type="GO" id="GO:0016787">
    <property type="term" value="F:hydrolase activity"/>
    <property type="evidence" value="ECO:0007669"/>
    <property type="project" value="UniProtKB-KW"/>
</dbReference>
<evidence type="ECO:0000256" key="1">
    <source>
        <dbReference type="ARBA" id="ARBA00023239"/>
    </source>
</evidence>
<dbReference type="GO" id="GO:0016831">
    <property type="term" value="F:carboxy-lyase activity"/>
    <property type="evidence" value="ECO:0007669"/>
    <property type="project" value="InterPro"/>
</dbReference>
<feature type="domain" description="Amidohydrolase-related" evidence="2">
    <location>
        <begin position="2"/>
        <end position="275"/>
    </location>
</feature>
<organism evidence="3">
    <name type="scientific">uncultured bacterium Contigcl_23</name>
    <dbReference type="NCBI Taxonomy" id="1393667"/>
    <lineage>
        <taxon>Bacteria</taxon>
        <taxon>environmental samples</taxon>
    </lineage>
</organism>
<dbReference type="Gene3D" id="3.20.20.140">
    <property type="entry name" value="Metal-dependent hydrolases"/>
    <property type="match status" value="1"/>
</dbReference>
<keyword evidence="1" id="KW-0456">Lyase</keyword>
<accession>W0FL06</accession>
<proteinExistence type="predicted"/>
<dbReference type="EMBL" id="KC246843">
    <property type="protein sequence ID" value="AHF25611.1"/>
    <property type="molecule type" value="Genomic_DNA"/>
</dbReference>
<dbReference type="PANTHER" id="PTHR21240">
    <property type="entry name" value="2-AMINO-3-CARBOXYLMUCONATE-6-SEMIALDEHYDE DECARBOXYLASE"/>
    <property type="match status" value="1"/>
</dbReference>
<protein>
    <submittedName>
        <fullName evidence="3">Amidohydrolase family protein</fullName>
    </submittedName>
</protein>